<comment type="caution">
    <text evidence="2">The sequence shown here is derived from an EMBL/GenBank/DDBJ whole genome shotgun (WGS) entry which is preliminary data.</text>
</comment>
<proteinExistence type="predicted"/>
<protein>
    <submittedName>
        <fullName evidence="2">Formylglycine-generating enzyme family protein</fullName>
    </submittedName>
</protein>
<dbReference type="InterPro" id="IPR016187">
    <property type="entry name" value="CTDL_fold"/>
</dbReference>
<evidence type="ECO:0000313" key="3">
    <source>
        <dbReference type="Proteomes" id="UP001595859"/>
    </source>
</evidence>
<organism evidence="2 3">
    <name type="scientific">Actinophytocola glycyrrhizae</name>
    <dbReference type="NCBI Taxonomy" id="2044873"/>
    <lineage>
        <taxon>Bacteria</taxon>
        <taxon>Bacillati</taxon>
        <taxon>Actinomycetota</taxon>
        <taxon>Actinomycetes</taxon>
        <taxon>Pseudonocardiales</taxon>
        <taxon>Pseudonocardiaceae</taxon>
    </lineage>
</organism>
<dbReference type="EMBL" id="JBHSIS010000017">
    <property type="protein sequence ID" value="MFC4857035.1"/>
    <property type="molecule type" value="Genomic_DNA"/>
</dbReference>
<feature type="domain" description="Sulfatase-modifying factor enzyme-like" evidence="1">
    <location>
        <begin position="2"/>
        <end position="286"/>
    </location>
</feature>
<accession>A0ABV9S9R2</accession>
<reference evidence="3" key="1">
    <citation type="journal article" date="2019" name="Int. J. Syst. Evol. Microbiol.">
        <title>The Global Catalogue of Microorganisms (GCM) 10K type strain sequencing project: providing services to taxonomists for standard genome sequencing and annotation.</title>
        <authorList>
            <consortium name="The Broad Institute Genomics Platform"/>
            <consortium name="The Broad Institute Genome Sequencing Center for Infectious Disease"/>
            <person name="Wu L."/>
            <person name="Ma J."/>
        </authorList>
    </citation>
    <scope>NUCLEOTIDE SEQUENCE [LARGE SCALE GENOMIC DNA]</scope>
    <source>
        <strain evidence="3">ZS-22-S1</strain>
    </source>
</reference>
<dbReference type="Pfam" id="PF03781">
    <property type="entry name" value="FGE-sulfatase"/>
    <property type="match status" value="1"/>
</dbReference>
<dbReference type="RefSeq" id="WP_378059028.1">
    <property type="nucleotide sequence ID" value="NZ_JBHSIS010000017.1"/>
</dbReference>
<keyword evidence="3" id="KW-1185">Reference proteome</keyword>
<dbReference type="Gene3D" id="3.90.1580.10">
    <property type="entry name" value="paralog of FGE (formylglycine-generating enzyme)"/>
    <property type="match status" value="1"/>
</dbReference>
<dbReference type="SUPFAM" id="SSF56436">
    <property type="entry name" value="C-type lectin-like"/>
    <property type="match status" value="1"/>
</dbReference>
<name>A0ABV9S9R2_9PSEU</name>
<dbReference type="InterPro" id="IPR005532">
    <property type="entry name" value="SUMF_dom"/>
</dbReference>
<sequence>MEQMVLVPGGEFLQGSPPWLVDWMLASDQPLPREWFGDETPQIRRTVEPFWMARHPVTVAEFAEFVRRTGYVTDAERRGFGMIYDDFGWTEHEGVWWREPGGPGIVPDDYDDHPVVNVSWNDANAYAAWAGMRLPTEAEWEFAARGVEVRIWPWGDEWRSDNANTAEYHAGTLTTLDSWREWWLTLHAKRGPVPLSTPVGAFSGRGDSVHGCADMAGNVYEWTSTVSHLYDESTRCDPTMHATVGRYRVIRGGSWMNFRYQVRCTERMHGDPDGWSSFAHGFRCAKDA</sequence>
<dbReference type="InterPro" id="IPR051043">
    <property type="entry name" value="Sulfatase_Mod_Factor_Kinase"/>
</dbReference>
<evidence type="ECO:0000313" key="2">
    <source>
        <dbReference type="EMBL" id="MFC4857035.1"/>
    </source>
</evidence>
<dbReference type="Proteomes" id="UP001595859">
    <property type="component" value="Unassembled WGS sequence"/>
</dbReference>
<dbReference type="PANTHER" id="PTHR23150:SF19">
    <property type="entry name" value="FORMYLGLYCINE-GENERATING ENZYME"/>
    <property type="match status" value="1"/>
</dbReference>
<gene>
    <name evidence="2" type="ORF">ACFPCV_26360</name>
</gene>
<dbReference type="PANTHER" id="PTHR23150">
    <property type="entry name" value="SULFATASE MODIFYING FACTOR 1, 2"/>
    <property type="match status" value="1"/>
</dbReference>
<evidence type="ECO:0000259" key="1">
    <source>
        <dbReference type="Pfam" id="PF03781"/>
    </source>
</evidence>
<dbReference type="InterPro" id="IPR042095">
    <property type="entry name" value="SUMF_sf"/>
</dbReference>